<dbReference type="SMART" id="SM00448">
    <property type="entry name" value="REC"/>
    <property type="match status" value="1"/>
</dbReference>
<dbReference type="PANTHER" id="PTHR48111">
    <property type="entry name" value="REGULATOR OF RPOS"/>
    <property type="match status" value="1"/>
</dbReference>
<evidence type="ECO:0000259" key="7">
    <source>
        <dbReference type="PROSITE" id="PS50110"/>
    </source>
</evidence>
<dbReference type="RefSeq" id="WP_134501047.1">
    <property type="nucleotide sequence ID" value="NZ_SOEY01000002.1"/>
</dbReference>
<evidence type="ECO:0000313" key="8">
    <source>
        <dbReference type="EMBL" id="TFB77233.1"/>
    </source>
</evidence>
<keyword evidence="1 6" id="KW-0597">Phosphoprotein</keyword>
<dbReference type="PANTHER" id="PTHR48111:SF1">
    <property type="entry name" value="TWO-COMPONENT RESPONSE REGULATOR ORR33"/>
    <property type="match status" value="1"/>
</dbReference>
<dbReference type="GO" id="GO:0006355">
    <property type="term" value="P:regulation of DNA-templated transcription"/>
    <property type="evidence" value="ECO:0007669"/>
    <property type="project" value="TreeGrafter"/>
</dbReference>
<evidence type="ECO:0000256" key="5">
    <source>
        <dbReference type="ARBA" id="ARBA00023163"/>
    </source>
</evidence>
<keyword evidence="5" id="KW-0804">Transcription</keyword>
<proteinExistence type="predicted"/>
<comment type="caution">
    <text evidence="8">The sequence shown here is derived from an EMBL/GenBank/DDBJ whole genome shotgun (WGS) entry which is preliminary data.</text>
</comment>
<evidence type="ECO:0000256" key="6">
    <source>
        <dbReference type="PROSITE-ProRule" id="PRU00169"/>
    </source>
</evidence>
<dbReference type="Proteomes" id="UP000298173">
    <property type="component" value="Unassembled WGS sequence"/>
</dbReference>
<dbReference type="InterPro" id="IPR039420">
    <property type="entry name" value="WalR-like"/>
</dbReference>
<evidence type="ECO:0000256" key="2">
    <source>
        <dbReference type="ARBA" id="ARBA00023012"/>
    </source>
</evidence>
<dbReference type="CDD" id="cd17574">
    <property type="entry name" value="REC_OmpR"/>
    <property type="match status" value="1"/>
</dbReference>
<dbReference type="GO" id="GO:0032993">
    <property type="term" value="C:protein-DNA complex"/>
    <property type="evidence" value="ECO:0007669"/>
    <property type="project" value="TreeGrafter"/>
</dbReference>
<dbReference type="AlphaFoldDB" id="A0A4R8V3J9"/>
<keyword evidence="9" id="KW-1185">Reference proteome</keyword>
<organism evidence="8 9">
    <name type="scientific">Cryobacterium glaciale</name>
    <dbReference type="NCBI Taxonomy" id="1259145"/>
    <lineage>
        <taxon>Bacteria</taxon>
        <taxon>Bacillati</taxon>
        <taxon>Actinomycetota</taxon>
        <taxon>Actinomycetes</taxon>
        <taxon>Micrococcales</taxon>
        <taxon>Microbacteriaceae</taxon>
        <taxon>Cryobacterium</taxon>
    </lineage>
</organism>
<dbReference type="GO" id="GO:0000156">
    <property type="term" value="F:phosphorelay response regulator activity"/>
    <property type="evidence" value="ECO:0007669"/>
    <property type="project" value="TreeGrafter"/>
</dbReference>
<dbReference type="EMBL" id="SOEY01000002">
    <property type="protein sequence ID" value="TFB77233.1"/>
    <property type="molecule type" value="Genomic_DNA"/>
</dbReference>
<dbReference type="Pfam" id="PF00072">
    <property type="entry name" value="Response_reg"/>
    <property type="match status" value="1"/>
</dbReference>
<dbReference type="Gene3D" id="3.40.50.2300">
    <property type="match status" value="1"/>
</dbReference>
<dbReference type="InterPro" id="IPR001789">
    <property type="entry name" value="Sig_transdc_resp-reg_receiver"/>
</dbReference>
<dbReference type="GO" id="GO:0005829">
    <property type="term" value="C:cytosol"/>
    <property type="evidence" value="ECO:0007669"/>
    <property type="project" value="TreeGrafter"/>
</dbReference>
<dbReference type="SUPFAM" id="SSF52172">
    <property type="entry name" value="CheY-like"/>
    <property type="match status" value="1"/>
</dbReference>
<accession>A0A4R8V3J9</accession>
<dbReference type="GO" id="GO:0000976">
    <property type="term" value="F:transcription cis-regulatory region binding"/>
    <property type="evidence" value="ECO:0007669"/>
    <property type="project" value="TreeGrafter"/>
</dbReference>
<dbReference type="PROSITE" id="PS50110">
    <property type="entry name" value="RESPONSE_REGULATORY"/>
    <property type="match status" value="1"/>
</dbReference>
<dbReference type="OrthoDB" id="3197131at2"/>
<keyword evidence="2" id="KW-0902">Two-component regulatory system</keyword>
<sequence length="216" mass="22654">MFPDNAPRRVAVIIEDDPDIRNLLEAVLSQAGFEAIATSNGLDGIAAIRAYDPIVTTLDVSMPGIDGFETSRRIRAFSSTYLVILTARGDEIDTLQGLEAGADDYLTKPFRPRVLRARIEAMLRRPRHPVPADADPEPAAPAPLDAPAALAAAAPAQLVSPPVEASPADAQAATIAATHIPPINTTPSPVFRPTPVADAPIFVASVGAERTGLNNG</sequence>
<protein>
    <submittedName>
        <fullName evidence="8">Response regulator transcription factor</fullName>
    </submittedName>
</protein>
<keyword evidence="3" id="KW-0805">Transcription regulation</keyword>
<gene>
    <name evidence="8" type="ORF">E3O06_00255</name>
</gene>
<evidence type="ECO:0000256" key="4">
    <source>
        <dbReference type="ARBA" id="ARBA00023125"/>
    </source>
</evidence>
<feature type="modified residue" description="4-aspartylphosphate" evidence="6">
    <location>
        <position position="59"/>
    </location>
</feature>
<dbReference type="InterPro" id="IPR011006">
    <property type="entry name" value="CheY-like_superfamily"/>
</dbReference>
<evidence type="ECO:0000256" key="3">
    <source>
        <dbReference type="ARBA" id="ARBA00023015"/>
    </source>
</evidence>
<name>A0A4R8V3J9_9MICO</name>
<evidence type="ECO:0000256" key="1">
    <source>
        <dbReference type="ARBA" id="ARBA00022553"/>
    </source>
</evidence>
<reference evidence="8 9" key="1">
    <citation type="submission" date="2019-03" db="EMBL/GenBank/DDBJ databases">
        <title>Genomics of glacier-inhabiting Cryobacterium strains.</title>
        <authorList>
            <person name="Liu Q."/>
            <person name="Xin Y.-H."/>
        </authorList>
    </citation>
    <scope>NUCLEOTIDE SEQUENCE [LARGE SCALE GENOMIC DNA]</scope>
    <source>
        <strain evidence="8 9">HLT2-23</strain>
    </source>
</reference>
<feature type="domain" description="Response regulatory" evidence="7">
    <location>
        <begin position="10"/>
        <end position="123"/>
    </location>
</feature>
<evidence type="ECO:0000313" key="9">
    <source>
        <dbReference type="Proteomes" id="UP000298173"/>
    </source>
</evidence>
<keyword evidence="4" id="KW-0238">DNA-binding</keyword>